<dbReference type="InterPro" id="IPR045713">
    <property type="entry name" value="DUF6069"/>
</dbReference>
<dbReference type="Pfam" id="PF19545">
    <property type="entry name" value="DUF6069"/>
    <property type="match status" value="1"/>
</dbReference>
<dbReference type="Proteomes" id="UP000649739">
    <property type="component" value="Unassembled WGS sequence"/>
</dbReference>
<feature type="transmembrane region" description="Helical" evidence="1">
    <location>
        <begin position="130"/>
        <end position="151"/>
    </location>
</feature>
<organism evidence="2 3">
    <name type="scientific">Pilimelia anulata</name>
    <dbReference type="NCBI Taxonomy" id="53371"/>
    <lineage>
        <taxon>Bacteria</taxon>
        <taxon>Bacillati</taxon>
        <taxon>Actinomycetota</taxon>
        <taxon>Actinomycetes</taxon>
        <taxon>Micromonosporales</taxon>
        <taxon>Micromonosporaceae</taxon>
        <taxon>Pilimelia</taxon>
    </lineage>
</organism>
<proteinExistence type="predicted"/>
<name>A0A8J3B3Y8_9ACTN</name>
<evidence type="ECO:0000256" key="1">
    <source>
        <dbReference type="SAM" id="Phobius"/>
    </source>
</evidence>
<keyword evidence="3" id="KW-1185">Reference proteome</keyword>
<evidence type="ECO:0000313" key="3">
    <source>
        <dbReference type="Proteomes" id="UP000649739"/>
    </source>
</evidence>
<keyword evidence="1" id="KW-1133">Transmembrane helix</keyword>
<feature type="transmembrane region" description="Helical" evidence="1">
    <location>
        <begin position="99"/>
        <end position="118"/>
    </location>
</feature>
<gene>
    <name evidence="2" type="ORF">GCM10010123_04810</name>
</gene>
<evidence type="ECO:0000313" key="2">
    <source>
        <dbReference type="EMBL" id="GGJ77790.1"/>
    </source>
</evidence>
<accession>A0A8J3B3Y8</accession>
<feature type="transmembrane region" description="Helical" evidence="1">
    <location>
        <begin position="24"/>
        <end position="48"/>
    </location>
</feature>
<dbReference type="RefSeq" id="WP_189168323.1">
    <property type="nucleotide sequence ID" value="NZ_BMQB01000001.1"/>
</dbReference>
<comment type="caution">
    <text evidence="2">The sequence shown here is derived from an EMBL/GenBank/DDBJ whole genome shotgun (WGS) entry which is preliminary data.</text>
</comment>
<reference evidence="2" key="2">
    <citation type="submission" date="2020-09" db="EMBL/GenBank/DDBJ databases">
        <authorList>
            <person name="Sun Q."/>
            <person name="Ohkuma M."/>
        </authorList>
    </citation>
    <scope>NUCLEOTIDE SEQUENCE</scope>
    <source>
        <strain evidence="2">JCM 3090</strain>
    </source>
</reference>
<dbReference type="AlphaFoldDB" id="A0A8J3B3Y8"/>
<protein>
    <submittedName>
        <fullName evidence="2">Uncharacterized protein</fullName>
    </submittedName>
</protein>
<keyword evidence="1" id="KW-0812">Transmembrane</keyword>
<sequence>MTLYQGPSEYAAATGRSRVRAGTLYSGGIAAAVVAAGVAVVGFLDAHSLLGLPVLGMTAAGAAFQPSLAWYAGAAAGAALAATVVMHLLLLATPRPRTFFGWIVGLATLISMIVPMTVDRAWSAALPASAINLAIGLTIGVLVSISAAAAVRPPALPPPEPLS</sequence>
<dbReference type="EMBL" id="BMQB01000001">
    <property type="protein sequence ID" value="GGJ77790.1"/>
    <property type="molecule type" value="Genomic_DNA"/>
</dbReference>
<feature type="transmembrane region" description="Helical" evidence="1">
    <location>
        <begin position="68"/>
        <end position="92"/>
    </location>
</feature>
<keyword evidence="1" id="KW-0472">Membrane</keyword>
<reference evidence="2" key="1">
    <citation type="journal article" date="2014" name="Int. J. Syst. Evol. Microbiol.">
        <title>Complete genome sequence of Corynebacterium casei LMG S-19264T (=DSM 44701T), isolated from a smear-ripened cheese.</title>
        <authorList>
            <consortium name="US DOE Joint Genome Institute (JGI-PGF)"/>
            <person name="Walter F."/>
            <person name="Albersmeier A."/>
            <person name="Kalinowski J."/>
            <person name="Ruckert C."/>
        </authorList>
    </citation>
    <scope>NUCLEOTIDE SEQUENCE</scope>
    <source>
        <strain evidence="2">JCM 3090</strain>
    </source>
</reference>